<dbReference type="EMBL" id="CADCTP010000052">
    <property type="protein sequence ID" value="CAA9221730.1"/>
    <property type="molecule type" value="Genomic_DNA"/>
</dbReference>
<protein>
    <submittedName>
        <fullName evidence="1">O-antigen biosynthesis protein RfbC</fullName>
    </submittedName>
</protein>
<dbReference type="Pfam" id="PF13489">
    <property type="entry name" value="Methyltransf_23"/>
    <property type="match status" value="1"/>
</dbReference>
<dbReference type="Gene3D" id="3.40.50.150">
    <property type="entry name" value="Vaccinia Virus protein VP39"/>
    <property type="match status" value="1"/>
</dbReference>
<dbReference type="AlphaFoldDB" id="A0A6J4HGJ9"/>
<organism evidence="1">
    <name type="scientific">uncultured Mycobacteriales bacterium</name>
    <dbReference type="NCBI Taxonomy" id="581187"/>
    <lineage>
        <taxon>Bacteria</taxon>
        <taxon>Bacillati</taxon>
        <taxon>Actinomycetota</taxon>
        <taxon>Actinomycetes</taxon>
        <taxon>Mycobacteriales</taxon>
        <taxon>environmental samples</taxon>
    </lineage>
</organism>
<reference evidence="1" key="1">
    <citation type="submission" date="2020-02" db="EMBL/GenBank/DDBJ databases">
        <authorList>
            <person name="Meier V. D."/>
        </authorList>
    </citation>
    <scope>NUCLEOTIDE SEQUENCE</scope>
    <source>
        <strain evidence="1">AVDCRST_MAG41</strain>
    </source>
</reference>
<dbReference type="PANTHER" id="PTHR43861">
    <property type="entry name" value="TRANS-ACONITATE 2-METHYLTRANSFERASE-RELATED"/>
    <property type="match status" value="1"/>
</dbReference>
<dbReference type="CDD" id="cd02440">
    <property type="entry name" value="AdoMet_MTases"/>
    <property type="match status" value="1"/>
</dbReference>
<sequence>MPEGLAPKNLRALRTRGYESPRPDVQAHVPRDVRRILELGCSSGALGAAIKARQDAVVVGVEIDPDYAADARARLDRVVTASVEDFLASGPPQEAPFDCLVCADVLEHLVDPTEVLRRCAALLAPGGHVVISVPNVLYWPQFRRVLKGDWPEDDEGIFDRTHLRWFTPASAVRFARSAGLTDVELHPQRWGMRRRYRLVSSTLTRVGLDRFTPAQLIVTARADPILSGA</sequence>
<evidence type="ECO:0000313" key="1">
    <source>
        <dbReference type="EMBL" id="CAA9221730.1"/>
    </source>
</evidence>
<proteinExistence type="predicted"/>
<dbReference type="SUPFAM" id="SSF53335">
    <property type="entry name" value="S-adenosyl-L-methionine-dependent methyltransferases"/>
    <property type="match status" value="1"/>
</dbReference>
<accession>A0A6J4HGJ9</accession>
<name>A0A6J4HGJ9_9ACTN</name>
<gene>
    <name evidence="1" type="ORF">AVDCRST_MAG41-534</name>
</gene>
<dbReference type="PANTHER" id="PTHR43861:SF1">
    <property type="entry name" value="TRANS-ACONITATE 2-METHYLTRANSFERASE"/>
    <property type="match status" value="1"/>
</dbReference>
<dbReference type="InterPro" id="IPR029063">
    <property type="entry name" value="SAM-dependent_MTases_sf"/>
</dbReference>